<feature type="compositionally biased region" description="Basic and acidic residues" evidence="6">
    <location>
        <begin position="1230"/>
        <end position="1244"/>
    </location>
</feature>
<comment type="caution">
    <text evidence="8">The sequence shown here is derived from an EMBL/GenBank/DDBJ whole genome shotgun (WGS) entry which is preliminary data.</text>
</comment>
<feature type="compositionally biased region" description="Low complexity" evidence="6">
    <location>
        <begin position="834"/>
        <end position="847"/>
    </location>
</feature>
<feature type="compositionally biased region" description="Basic and acidic residues" evidence="6">
    <location>
        <begin position="1331"/>
        <end position="1352"/>
    </location>
</feature>
<sequence>MDGDWHRMCREEPPGYCSNLKDKSYPERLRKLKLPTLEHRRLRGDMIEVFKYLHGYYDIMESNQNLDSLGGLPLDMWVASQQQPQPQMSVPRSGFPQVTESHLGREFLVERMAPIEHLKFQQHQQLHHSVPDSSHGPQDRSAWSHLLSLEPSMAHSVGLAGSLPTTQHLQSPFPAGLMKSNIGFTETSKVLGHLPMHNPPASTSASFMQGSHHDLPFRGLSQENVSHHLNQLMNLSKNMAGAVKVPLSKPLTVSTEFSSLESSGDYSPVSPPAAPPAYGDSLLDHARQGKPGKMLNREHSSSALPVSHTQLQGLRERIGTQPGVMGCTGGYNTTQPSLNALSHMSFPVSLANAQKPFASPSDMPLDMTTAVSGKSTFSREDLAKQTENLVAPLSTHYDSSKVPSENFTLNYETNEHLHNVGSSLNSTSERREMYSLTQRTLKSDTVCESLNPPTPSNAAFLTPHVLSISQEKSSKLPKSTPKKSNFYGRDASLFSFSNNDAEATNTPVVSIAASQAFNITPSTVNLKKDSENDILQEGVKAFVDSNQSSIIKNSYMHANVLAEDKPLPIDSPLESLKDSVFVPNAVFDASEVNKHSVSSVMPAPVSLTEHLPSKDVPCCSSFAENSQSVEDQENFFHLSQPSVDMDKEISLTQNNEHHGEKVIDSDIVKFQASSNCKTPKGRKRKGLGASKRAKKQTAKKAKMLASAPPGSVVPQSVVVLERTDIIPCLSEETAQADGIEEPKSTEEDAQYTVPGKRGVGKKMRKKAKVDDEENAPRRSSSRKSKDNAMRLIELQADAGFVSIPGVDDELLPTRMNRKRTQANSTIKAPHPDDSVLSDLSEDSSSSETQVEKDKDDDYVVDAEEAAAMEKDELVDKERLSNKTFVSKKKPGSLRISIKLSGDSSAEIVSGIEDSPVKKKRKPVKKKNLKSKPKGNILPESEDLTSSNNPPKEDSKEQPNEDSKEQVNAPPNSSDLVQTSLMEKYFSSASASKQNLSFKPENKSVKTGKLVGRKFDQKLSKNLVGKNSKVCVKKKRLLPSKDNAGSNSLKQCLGSKDALPKFRCGYCPQRYHTKLDLLTHMDEHMSEMENKDGGKDFTETKIKNHDEKTSAQHNLPDKNDHKPIEEKVPSKDKSDLFALQKFKCGECERVFKSKSLLLDHVRSHTADKPFECDICHKCFAERTLLSTHRKTHGQENLLRCQLCSKAFIHKADLNNHMQSHPKRIGGPHSLKSSDSKNVKQEKPLDSKSQALKKASFASALSGDVYDSGNSNGVPGVLVLKRKDPAVVMEKKNKPESLTKRIALEHGMSSITANLANPQSSIVSKVVKADKIELDDEGEKKPAGKISESSKEEASSDVCTCKECPECVTRFLASFV</sequence>
<feature type="region of interest" description="Disordered" evidence="6">
    <location>
        <begin position="1104"/>
        <end position="1128"/>
    </location>
</feature>
<dbReference type="PROSITE" id="PS50157">
    <property type="entry name" value="ZINC_FINGER_C2H2_2"/>
    <property type="match status" value="4"/>
</dbReference>
<evidence type="ECO:0000256" key="1">
    <source>
        <dbReference type="ARBA" id="ARBA00022723"/>
    </source>
</evidence>
<dbReference type="Gene3D" id="3.30.160.60">
    <property type="entry name" value="Classic Zinc Finger"/>
    <property type="match status" value="3"/>
</dbReference>
<evidence type="ECO:0000256" key="2">
    <source>
        <dbReference type="ARBA" id="ARBA00022737"/>
    </source>
</evidence>
<proteinExistence type="predicted"/>
<reference evidence="8 9" key="1">
    <citation type="submission" date="2019-01" db="EMBL/GenBank/DDBJ databases">
        <title>A draft genome assembly of the solar-powered sea slug Elysia chlorotica.</title>
        <authorList>
            <person name="Cai H."/>
            <person name="Li Q."/>
            <person name="Fang X."/>
            <person name="Li J."/>
            <person name="Curtis N.E."/>
            <person name="Altenburger A."/>
            <person name="Shibata T."/>
            <person name="Feng M."/>
            <person name="Maeda T."/>
            <person name="Schwartz J.A."/>
            <person name="Shigenobu S."/>
            <person name="Lundholm N."/>
            <person name="Nishiyama T."/>
            <person name="Yang H."/>
            <person name="Hasebe M."/>
            <person name="Li S."/>
            <person name="Pierce S.K."/>
            <person name="Wang J."/>
        </authorList>
    </citation>
    <scope>NUCLEOTIDE SEQUENCE [LARGE SCALE GENOMIC DNA]</scope>
    <source>
        <strain evidence="8">EC2010</strain>
        <tissue evidence="8">Whole organism of an adult</tissue>
    </source>
</reference>
<evidence type="ECO:0000259" key="7">
    <source>
        <dbReference type="PROSITE" id="PS50157"/>
    </source>
</evidence>
<evidence type="ECO:0000256" key="6">
    <source>
        <dbReference type="SAM" id="MobiDB-lite"/>
    </source>
</evidence>
<feature type="domain" description="C2H2-type" evidence="7">
    <location>
        <begin position="1169"/>
        <end position="1196"/>
    </location>
</feature>
<feature type="compositionally biased region" description="Polar residues" evidence="6">
    <location>
        <begin position="968"/>
        <end position="979"/>
    </location>
</feature>
<dbReference type="STRING" id="188477.A0A433TX03"/>
<protein>
    <recommendedName>
        <fullName evidence="7">C2H2-type domain-containing protein</fullName>
    </recommendedName>
</protein>
<evidence type="ECO:0000256" key="3">
    <source>
        <dbReference type="ARBA" id="ARBA00022771"/>
    </source>
</evidence>
<name>A0A433TX03_ELYCH</name>
<feature type="region of interest" description="Disordered" evidence="6">
    <location>
        <begin position="812"/>
        <end position="979"/>
    </location>
</feature>
<dbReference type="OrthoDB" id="6105938at2759"/>
<feature type="compositionally biased region" description="Basic residues" evidence="6">
    <location>
        <begin position="917"/>
        <end position="932"/>
    </location>
</feature>
<feature type="compositionally biased region" description="Basic residues" evidence="6">
    <location>
        <begin position="758"/>
        <end position="767"/>
    </location>
</feature>
<evidence type="ECO:0000313" key="9">
    <source>
        <dbReference type="Proteomes" id="UP000271974"/>
    </source>
</evidence>
<keyword evidence="9" id="KW-1185">Reference proteome</keyword>
<feature type="region of interest" description="Disordered" evidence="6">
    <location>
        <begin position="1216"/>
        <end position="1249"/>
    </location>
</feature>
<feature type="region of interest" description="Disordered" evidence="6">
    <location>
        <begin position="731"/>
        <end position="790"/>
    </location>
</feature>
<dbReference type="GO" id="GO:0005634">
    <property type="term" value="C:nucleus"/>
    <property type="evidence" value="ECO:0007669"/>
    <property type="project" value="TreeGrafter"/>
</dbReference>
<dbReference type="PANTHER" id="PTHR24409">
    <property type="entry name" value="ZINC FINGER PROTEIN 142"/>
    <property type="match status" value="1"/>
</dbReference>
<accession>A0A433TX03</accession>
<dbReference type="GO" id="GO:0008270">
    <property type="term" value="F:zinc ion binding"/>
    <property type="evidence" value="ECO:0007669"/>
    <property type="project" value="UniProtKB-KW"/>
</dbReference>
<keyword evidence="4" id="KW-0862">Zinc</keyword>
<dbReference type="InterPro" id="IPR013087">
    <property type="entry name" value="Znf_C2H2_type"/>
</dbReference>
<feature type="region of interest" description="Disordered" evidence="6">
    <location>
        <begin position="1331"/>
        <end position="1355"/>
    </location>
</feature>
<feature type="compositionally biased region" description="Basic and acidic residues" evidence="6">
    <location>
        <begin position="950"/>
        <end position="964"/>
    </location>
</feature>
<dbReference type="Pfam" id="PF00096">
    <property type="entry name" value="zf-C2H2"/>
    <property type="match status" value="2"/>
</dbReference>
<feature type="domain" description="C2H2-type" evidence="7">
    <location>
        <begin position="1141"/>
        <end position="1168"/>
    </location>
</feature>
<dbReference type="Proteomes" id="UP000271974">
    <property type="component" value="Unassembled WGS sequence"/>
</dbReference>
<evidence type="ECO:0000256" key="5">
    <source>
        <dbReference type="PROSITE-ProRule" id="PRU00042"/>
    </source>
</evidence>
<dbReference type="EMBL" id="RQTK01000152">
    <property type="protein sequence ID" value="RUS86052.1"/>
    <property type="molecule type" value="Genomic_DNA"/>
</dbReference>
<evidence type="ECO:0000313" key="8">
    <source>
        <dbReference type="EMBL" id="RUS86052.1"/>
    </source>
</evidence>
<dbReference type="PROSITE" id="PS00028">
    <property type="entry name" value="ZINC_FINGER_C2H2_1"/>
    <property type="match status" value="4"/>
</dbReference>
<gene>
    <name evidence="8" type="ORF">EGW08_006206</name>
</gene>
<keyword evidence="2" id="KW-0677">Repeat</keyword>
<dbReference type="PANTHER" id="PTHR24409:SF295">
    <property type="entry name" value="AZ2-RELATED"/>
    <property type="match status" value="1"/>
</dbReference>
<dbReference type="FunFam" id="3.30.160.60:FF:000446">
    <property type="entry name" value="Zinc finger protein"/>
    <property type="match status" value="1"/>
</dbReference>
<dbReference type="InterPro" id="IPR036236">
    <property type="entry name" value="Znf_C2H2_sf"/>
</dbReference>
<dbReference type="GO" id="GO:0000977">
    <property type="term" value="F:RNA polymerase II transcription regulatory region sequence-specific DNA binding"/>
    <property type="evidence" value="ECO:0007669"/>
    <property type="project" value="TreeGrafter"/>
</dbReference>
<dbReference type="SUPFAM" id="SSF57667">
    <property type="entry name" value="beta-beta-alpha zinc fingers"/>
    <property type="match status" value="2"/>
</dbReference>
<keyword evidence="1" id="KW-0479">Metal-binding</keyword>
<feature type="domain" description="C2H2-type" evidence="7">
    <location>
        <begin position="1197"/>
        <end position="1219"/>
    </location>
</feature>
<dbReference type="GO" id="GO:0000981">
    <property type="term" value="F:DNA-binding transcription factor activity, RNA polymerase II-specific"/>
    <property type="evidence" value="ECO:0007669"/>
    <property type="project" value="TreeGrafter"/>
</dbReference>
<feature type="compositionally biased region" description="Basic and acidic residues" evidence="6">
    <location>
        <begin position="867"/>
        <end position="880"/>
    </location>
</feature>
<feature type="domain" description="C2H2-type" evidence="7">
    <location>
        <begin position="1061"/>
        <end position="1088"/>
    </location>
</feature>
<organism evidence="8 9">
    <name type="scientific">Elysia chlorotica</name>
    <name type="common">Eastern emerald elysia</name>
    <name type="synonym">Sea slug</name>
    <dbReference type="NCBI Taxonomy" id="188477"/>
    <lineage>
        <taxon>Eukaryota</taxon>
        <taxon>Metazoa</taxon>
        <taxon>Spiralia</taxon>
        <taxon>Lophotrochozoa</taxon>
        <taxon>Mollusca</taxon>
        <taxon>Gastropoda</taxon>
        <taxon>Heterobranchia</taxon>
        <taxon>Euthyneura</taxon>
        <taxon>Panpulmonata</taxon>
        <taxon>Sacoglossa</taxon>
        <taxon>Placobranchoidea</taxon>
        <taxon>Plakobranchidae</taxon>
        <taxon>Elysia</taxon>
    </lineage>
</organism>
<keyword evidence="3 5" id="KW-0863">Zinc-finger</keyword>
<evidence type="ECO:0000256" key="4">
    <source>
        <dbReference type="ARBA" id="ARBA00022833"/>
    </source>
</evidence>
<dbReference type="SMART" id="SM00355">
    <property type="entry name" value="ZnF_C2H2"/>
    <property type="match status" value="4"/>
</dbReference>